<comment type="caution">
    <text evidence="2">The sequence shown here is derived from an EMBL/GenBank/DDBJ whole genome shotgun (WGS) entry which is preliminary data.</text>
</comment>
<proteinExistence type="predicted"/>
<accession>A0ABV5XQ91</accession>
<dbReference type="EMBL" id="JBHMAS010000090">
    <property type="protein sequence ID" value="MFB9784643.1"/>
    <property type="molecule type" value="Genomic_DNA"/>
</dbReference>
<evidence type="ECO:0000313" key="3">
    <source>
        <dbReference type="Proteomes" id="UP001589587"/>
    </source>
</evidence>
<evidence type="ECO:0000259" key="1">
    <source>
        <dbReference type="Pfam" id="PF20275"/>
    </source>
</evidence>
<dbReference type="GeneID" id="93806793"/>
<dbReference type="Proteomes" id="UP001589587">
    <property type="component" value="Unassembled WGS sequence"/>
</dbReference>
<evidence type="ECO:0000313" key="2">
    <source>
        <dbReference type="EMBL" id="MFB9784643.1"/>
    </source>
</evidence>
<protein>
    <submittedName>
        <fullName evidence="2">ABC-three component system protein</fullName>
    </submittedName>
</protein>
<gene>
    <name evidence="2" type="ORF">ACFFQ6_33615</name>
</gene>
<dbReference type="InterPro" id="IPR046919">
    <property type="entry name" value="ABC-3C_CTD10"/>
</dbReference>
<dbReference type="RefSeq" id="WP_003944224.1">
    <property type="nucleotide sequence ID" value="NZ_JBEUOO010000068.1"/>
</dbReference>
<feature type="domain" description="ABC-three component systems C-terminal" evidence="1">
    <location>
        <begin position="172"/>
        <end position="300"/>
    </location>
</feature>
<name>A0ABV5XQ91_9NOCA</name>
<organism evidence="2 3">
    <name type="scientific">Rhodococcus baikonurensis</name>
    <dbReference type="NCBI Taxonomy" id="172041"/>
    <lineage>
        <taxon>Bacteria</taxon>
        <taxon>Bacillati</taxon>
        <taxon>Actinomycetota</taxon>
        <taxon>Actinomycetes</taxon>
        <taxon>Mycobacteriales</taxon>
        <taxon>Nocardiaceae</taxon>
        <taxon>Rhodococcus</taxon>
        <taxon>Rhodococcus erythropolis group</taxon>
    </lineage>
</organism>
<dbReference type="Pfam" id="PF20275">
    <property type="entry name" value="CTD10"/>
    <property type="match status" value="1"/>
</dbReference>
<reference evidence="2 3" key="1">
    <citation type="submission" date="2024-09" db="EMBL/GenBank/DDBJ databases">
        <authorList>
            <person name="Sun Q."/>
            <person name="Mori K."/>
        </authorList>
    </citation>
    <scope>NUCLEOTIDE SEQUENCE [LARGE SCALE GENOMIC DNA]</scope>
    <source>
        <strain evidence="2 3">JCM 11411</strain>
    </source>
</reference>
<sequence>MLLTANWRDWYHFRHQQECFKSGTAFEDYASKVLDRFHDDYVNPAPSGTLGDGGCDGLADSGTIFYACYGQRPARSAERELAAKINSDFARGLSQWDSFHTWKFVTNAPAGPESLKALTGLQQSHGPSAERPLTIRLVNTEKLWVEVVGTLDVAVLNALFPGAPGAENVELSDLLPLLDALDSNTVIVETGARVLAVPAGKMDFNELPDASRLEFNAGRLLAPRIDRWYEELSDPGLCDVHGEKFRSMYQDAHAVTAVPAEVLERLYVSVAGTNFRMDGKRANAAFAVVSYFFDSCHIFEMPPTNEDGPEVETPNAFTH</sequence>
<keyword evidence="3" id="KW-1185">Reference proteome</keyword>